<dbReference type="CDD" id="cd01839">
    <property type="entry name" value="SGNH_arylesterase_like"/>
    <property type="match status" value="1"/>
</dbReference>
<dbReference type="PANTHER" id="PTHR30383">
    <property type="entry name" value="THIOESTERASE 1/PROTEASE 1/LYSOPHOSPHOLIPASE L1"/>
    <property type="match status" value="1"/>
</dbReference>
<organism evidence="2 3">
    <name type="scientific">Dorea ammoniilytica</name>
    <dbReference type="NCBI Taxonomy" id="2981788"/>
    <lineage>
        <taxon>Bacteria</taxon>
        <taxon>Bacillati</taxon>
        <taxon>Bacillota</taxon>
        <taxon>Clostridia</taxon>
        <taxon>Lachnospirales</taxon>
        <taxon>Lachnospiraceae</taxon>
        <taxon>Dorea</taxon>
    </lineage>
</organism>
<comment type="caution">
    <text evidence="2">The sequence shown here is derived from an EMBL/GenBank/DDBJ whole genome shotgun (WGS) entry which is preliminary data.</text>
</comment>
<proteinExistence type="predicted"/>
<reference evidence="2 3" key="1">
    <citation type="journal article" date="2021" name="ISME Commun">
        <title>Automated analysis of genomic sequences facilitates high-throughput and comprehensive description of bacteria.</title>
        <authorList>
            <person name="Hitch T.C.A."/>
        </authorList>
    </citation>
    <scope>NUCLEOTIDE SEQUENCE [LARGE SCALE GENOMIC DNA]</scope>
    <source>
        <strain evidence="2 3">Sanger_02</strain>
    </source>
</reference>
<dbReference type="GO" id="GO:0016787">
    <property type="term" value="F:hydrolase activity"/>
    <property type="evidence" value="ECO:0007669"/>
    <property type="project" value="UniProtKB-KW"/>
</dbReference>
<evidence type="ECO:0000313" key="2">
    <source>
        <dbReference type="EMBL" id="MCU6699700.1"/>
    </source>
</evidence>
<keyword evidence="3" id="KW-1185">Reference proteome</keyword>
<gene>
    <name evidence="2" type="ORF">OCV65_05570</name>
</gene>
<dbReference type="InterPro" id="IPR036514">
    <property type="entry name" value="SGNH_hydro_sf"/>
</dbReference>
<accession>A0ABT2S627</accession>
<keyword evidence="2" id="KW-0378">Hydrolase</keyword>
<dbReference type="Proteomes" id="UP001207605">
    <property type="component" value="Unassembled WGS sequence"/>
</dbReference>
<dbReference type="InterPro" id="IPR051532">
    <property type="entry name" value="Ester_Hydrolysis_Enzymes"/>
</dbReference>
<name>A0ABT2S627_9FIRM</name>
<sequence length="212" mass="23633">MKTILCYGDSNTYGYNPVTGGRWPEDIRWTGRLQQLLGDEYKVIEEGCNGRTTMYKAPGEGWKSGLEYLKPCLNSHKPVDAVVMMLGTNDLKMDFGLCTEEIAAGAERLVKEIHDFAAEKQKFCPKIILMSPPEIGENISKLTFGDHFDDSAITRSKEFPACYKAVADRNGCIFLDAAQAAKPSEEDALHLMPEEHKSLAESVYACIKENQI</sequence>
<protein>
    <submittedName>
        <fullName evidence="2">SGNH/GDSL hydrolase family protein</fullName>
    </submittedName>
</protein>
<dbReference type="Pfam" id="PF13472">
    <property type="entry name" value="Lipase_GDSL_2"/>
    <property type="match status" value="1"/>
</dbReference>
<dbReference type="InterPro" id="IPR013830">
    <property type="entry name" value="SGNH_hydro"/>
</dbReference>
<feature type="domain" description="SGNH hydrolase-type esterase" evidence="1">
    <location>
        <begin position="6"/>
        <end position="190"/>
    </location>
</feature>
<evidence type="ECO:0000259" key="1">
    <source>
        <dbReference type="Pfam" id="PF13472"/>
    </source>
</evidence>
<evidence type="ECO:0000313" key="3">
    <source>
        <dbReference type="Proteomes" id="UP001207605"/>
    </source>
</evidence>
<dbReference type="Gene3D" id="3.40.50.1110">
    <property type="entry name" value="SGNH hydrolase"/>
    <property type="match status" value="1"/>
</dbReference>
<dbReference type="EMBL" id="JAOQJV010000005">
    <property type="protein sequence ID" value="MCU6699700.1"/>
    <property type="molecule type" value="Genomic_DNA"/>
</dbReference>
<dbReference type="RefSeq" id="WP_262581259.1">
    <property type="nucleotide sequence ID" value="NZ_JAOQJV010000005.1"/>
</dbReference>
<dbReference type="SUPFAM" id="SSF52266">
    <property type="entry name" value="SGNH hydrolase"/>
    <property type="match status" value="1"/>
</dbReference>
<dbReference type="PANTHER" id="PTHR30383:SF29">
    <property type="entry name" value="SGNH HYDROLASE-TYPE ESTERASE DOMAIN-CONTAINING PROTEIN"/>
    <property type="match status" value="1"/>
</dbReference>